<accession>A0A0F9BHD1</accession>
<reference evidence="1" key="1">
    <citation type="journal article" date="2015" name="Nature">
        <title>Complex archaea that bridge the gap between prokaryotes and eukaryotes.</title>
        <authorList>
            <person name="Spang A."/>
            <person name="Saw J.H."/>
            <person name="Jorgensen S.L."/>
            <person name="Zaremba-Niedzwiedzka K."/>
            <person name="Martijn J."/>
            <person name="Lind A.E."/>
            <person name="van Eijk R."/>
            <person name="Schleper C."/>
            <person name="Guy L."/>
            <person name="Ettema T.J."/>
        </authorList>
    </citation>
    <scope>NUCLEOTIDE SEQUENCE</scope>
</reference>
<dbReference type="EMBL" id="LAZR01037800">
    <property type="protein sequence ID" value="KKL21264.1"/>
    <property type="molecule type" value="Genomic_DNA"/>
</dbReference>
<evidence type="ECO:0000313" key="1">
    <source>
        <dbReference type="EMBL" id="KKL21264.1"/>
    </source>
</evidence>
<sequence>MDKEYTWKDIKLDEITKIHYKTEQQQMHYKCQIATMCNARSTLHKQLFSEDITPKVRIKNV</sequence>
<name>A0A0F9BHD1_9ZZZZ</name>
<organism evidence="1">
    <name type="scientific">marine sediment metagenome</name>
    <dbReference type="NCBI Taxonomy" id="412755"/>
    <lineage>
        <taxon>unclassified sequences</taxon>
        <taxon>metagenomes</taxon>
        <taxon>ecological metagenomes</taxon>
    </lineage>
</organism>
<comment type="caution">
    <text evidence="1">The sequence shown here is derived from an EMBL/GenBank/DDBJ whole genome shotgun (WGS) entry which is preliminary data.</text>
</comment>
<protein>
    <submittedName>
        <fullName evidence="1">Uncharacterized protein</fullName>
    </submittedName>
</protein>
<dbReference type="AlphaFoldDB" id="A0A0F9BHD1"/>
<proteinExistence type="predicted"/>
<gene>
    <name evidence="1" type="ORF">LCGC14_2447180</name>
</gene>